<dbReference type="EnsemblPlants" id="AES81594">
    <property type="protein sequence ID" value="AES81594"/>
    <property type="gene ID" value="MTR_7g098460"/>
</dbReference>
<protein>
    <submittedName>
        <fullName evidence="1 2">Uncharacterized protein</fullName>
    </submittedName>
</protein>
<reference evidence="1 3" key="1">
    <citation type="journal article" date="2011" name="Nature">
        <title>The Medicago genome provides insight into the evolution of rhizobial symbioses.</title>
        <authorList>
            <person name="Young N.D."/>
            <person name="Debelle F."/>
            <person name="Oldroyd G.E."/>
            <person name="Geurts R."/>
            <person name="Cannon S.B."/>
            <person name="Udvardi M.K."/>
            <person name="Benedito V.A."/>
            <person name="Mayer K.F."/>
            <person name="Gouzy J."/>
            <person name="Schoof H."/>
            <person name="Van de Peer Y."/>
            <person name="Proost S."/>
            <person name="Cook D.R."/>
            <person name="Meyers B.C."/>
            <person name="Spannagl M."/>
            <person name="Cheung F."/>
            <person name="De Mita S."/>
            <person name="Krishnakumar V."/>
            <person name="Gundlach H."/>
            <person name="Zhou S."/>
            <person name="Mudge J."/>
            <person name="Bharti A.K."/>
            <person name="Murray J.D."/>
            <person name="Naoumkina M.A."/>
            <person name="Rosen B."/>
            <person name="Silverstein K.A."/>
            <person name="Tang H."/>
            <person name="Rombauts S."/>
            <person name="Zhao P.X."/>
            <person name="Zhou P."/>
            <person name="Barbe V."/>
            <person name="Bardou P."/>
            <person name="Bechner M."/>
            <person name="Bellec A."/>
            <person name="Berger A."/>
            <person name="Berges H."/>
            <person name="Bidwell S."/>
            <person name="Bisseling T."/>
            <person name="Choisne N."/>
            <person name="Couloux A."/>
            <person name="Denny R."/>
            <person name="Deshpande S."/>
            <person name="Dai X."/>
            <person name="Doyle J.J."/>
            <person name="Dudez A.M."/>
            <person name="Farmer A.D."/>
            <person name="Fouteau S."/>
            <person name="Franken C."/>
            <person name="Gibelin C."/>
            <person name="Gish J."/>
            <person name="Goldstein S."/>
            <person name="Gonzalez A.J."/>
            <person name="Green P.J."/>
            <person name="Hallab A."/>
            <person name="Hartog M."/>
            <person name="Hua A."/>
            <person name="Humphray S.J."/>
            <person name="Jeong D.H."/>
            <person name="Jing Y."/>
            <person name="Jocker A."/>
            <person name="Kenton S.M."/>
            <person name="Kim D.J."/>
            <person name="Klee K."/>
            <person name="Lai H."/>
            <person name="Lang C."/>
            <person name="Lin S."/>
            <person name="Macmil S.L."/>
            <person name="Magdelenat G."/>
            <person name="Matthews L."/>
            <person name="McCorrison J."/>
            <person name="Monaghan E.L."/>
            <person name="Mun J.H."/>
            <person name="Najar F.Z."/>
            <person name="Nicholson C."/>
            <person name="Noirot C."/>
            <person name="O'Bleness M."/>
            <person name="Paule C.R."/>
            <person name="Poulain J."/>
            <person name="Prion F."/>
            <person name="Qin B."/>
            <person name="Qu C."/>
            <person name="Retzel E.F."/>
            <person name="Riddle C."/>
            <person name="Sallet E."/>
            <person name="Samain S."/>
            <person name="Samson N."/>
            <person name="Sanders I."/>
            <person name="Saurat O."/>
            <person name="Scarpelli C."/>
            <person name="Schiex T."/>
            <person name="Segurens B."/>
            <person name="Severin A.J."/>
            <person name="Sherrier D.J."/>
            <person name="Shi R."/>
            <person name="Sims S."/>
            <person name="Singer S.R."/>
            <person name="Sinharoy S."/>
            <person name="Sterck L."/>
            <person name="Viollet A."/>
            <person name="Wang B.B."/>
            <person name="Wang K."/>
            <person name="Wang M."/>
            <person name="Wang X."/>
            <person name="Warfsmann J."/>
            <person name="Weissenbach J."/>
            <person name="White D.D."/>
            <person name="White J.D."/>
            <person name="Wiley G.B."/>
            <person name="Wincker P."/>
            <person name="Xing Y."/>
            <person name="Yang L."/>
            <person name="Yao Z."/>
            <person name="Ying F."/>
            <person name="Zhai J."/>
            <person name="Zhou L."/>
            <person name="Zuber A."/>
            <person name="Denarie J."/>
            <person name="Dixon R.A."/>
            <person name="May G.D."/>
            <person name="Schwartz D.C."/>
            <person name="Rogers J."/>
            <person name="Quetier F."/>
            <person name="Town C.D."/>
            <person name="Roe B.A."/>
        </authorList>
    </citation>
    <scope>NUCLEOTIDE SEQUENCE [LARGE SCALE GENOMIC DNA]</scope>
    <source>
        <strain evidence="1">A17</strain>
        <strain evidence="2 3">cv. Jemalong A17</strain>
    </source>
</reference>
<proteinExistence type="predicted"/>
<dbReference type="HOGENOM" id="CLU_3035440_0_0_1"/>
<organism evidence="1 3">
    <name type="scientific">Medicago truncatula</name>
    <name type="common">Barrel medic</name>
    <name type="synonym">Medicago tribuloides</name>
    <dbReference type="NCBI Taxonomy" id="3880"/>
    <lineage>
        <taxon>Eukaryota</taxon>
        <taxon>Viridiplantae</taxon>
        <taxon>Streptophyta</taxon>
        <taxon>Embryophyta</taxon>
        <taxon>Tracheophyta</taxon>
        <taxon>Spermatophyta</taxon>
        <taxon>Magnoliopsida</taxon>
        <taxon>eudicotyledons</taxon>
        <taxon>Gunneridae</taxon>
        <taxon>Pentapetalae</taxon>
        <taxon>rosids</taxon>
        <taxon>fabids</taxon>
        <taxon>Fabales</taxon>
        <taxon>Fabaceae</taxon>
        <taxon>Papilionoideae</taxon>
        <taxon>50 kb inversion clade</taxon>
        <taxon>NPAAA clade</taxon>
        <taxon>Hologalegina</taxon>
        <taxon>IRL clade</taxon>
        <taxon>Trifolieae</taxon>
        <taxon>Medicago</taxon>
    </lineage>
</organism>
<keyword evidence="3" id="KW-1185">Reference proteome</keyword>
<dbReference type="EMBL" id="CM001223">
    <property type="protein sequence ID" value="AES81594.1"/>
    <property type="molecule type" value="Genomic_DNA"/>
</dbReference>
<accession>G7KXG0</accession>
<evidence type="ECO:0000313" key="1">
    <source>
        <dbReference type="EMBL" id="AES81594.1"/>
    </source>
</evidence>
<reference evidence="1 3" key="2">
    <citation type="journal article" date="2014" name="BMC Genomics">
        <title>An improved genome release (version Mt4.0) for the model legume Medicago truncatula.</title>
        <authorList>
            <person name="Tang H."/>
            <person name="Krishnakumar V."/>
            <person name="Bidwell S."/>
            <person name="Rosen B."/>
            <person name="Chan A."/>
            <person name="Zhou S."/>
            <person name="Gentzbittel L."/>
            <person name="Childs K.L."/>
            <person name="Yandell M."/>
            <person name="Gundlach H."/>
            <person name="Mayer K.F."/>
            <person name="Schwartz D.C."/>
            <person name="Town C.D."/>
        </authorList>
    </citation>
    <scope>GENOME REANNOTATION</scope>
    <source>
        <strain evidence="2 3">cv. Jemalong A17</strain>
    </source>
</reference>
<dbReference type="AlphaFoldDB" id="G7KXG0"/>
<gene>
    <name evidence="1" type="ordered locus">MTR_7g098460</name>
</gene>
<dbReference type="PaxDb" id="3880-AES81594"/>
<evidence type="ECO:0000313" key="2">
    <source>
        <dbReference type="EnsemblPlants" id="AES81594"/>
    </source>
</evidence>
<dbReference type="Proteomes" id="UP000002051">
    <property type="component" value="Unassembled WGS sequence"/>
</dbReference>
<name>G7KXG0_MEDTR</name>
<sequence>MGKGTIVVAHEGTGTGTGIFYKCGYGNGHCSTLSIGYPLPSLRYLDSTRDLQYSR</sequence>
<evidence type="ECO:0000313" key="3">
    <source>
        <dbReference type="Proteomes" id="UP000002051"/>
    </source>
</evidence>
<reference evidence="2" key="3">
    <citation type="submission" date="2015-04" db="UniProtKB">
        <authorList>
            <consortium name="EnsemblPlants"/>
        </authorList>
    </citation>
    <scope>IDENTIFICATION</scope>
    <source>
        <strain evidence="2">cv. Jemalong A17</strain>
    </source>
</reference>